<dbReference type="STRING" id="1765722.AT728_40855"/>
<dbReference type="Pfam" id="PF02801">
    <property type="entry name" value="Ketoacyl-synt_C"/>
    <property type="match status" value="1"/>
</dbReference>
<dbReference type="Pfam" id="PF16197">
    <property type="entry name" value="KAsynt_C_assoc"/>
    <property type="match status" value="1"/>
</dbReference>
<dbReference type="InterPro" id="IPR050091">
    <property type="entry name" value="PKS_NRPS_Biosynth_Enz"/>
</dbReference>
<keyword evidence="1" id="KW-0808">Transferase</keyword>
<dbReference type="SUPFAM" id="SSF53901">
    <property type="entry name" value="Thiolase-like"/>
    <property type="match status" value="1"/>
</dbReference>
<dbReference type="RefSeq" id="WP_058852890.1">
    <property type="nucleotide sequence ID" value="NZ_LOCL01000087.1"/>
</dbReference>
<evidence type="ECO:0000256" key="2">
    <source>
        <dbReference type="ARBA" id="ARBA00023268"/>
    </source>
</evidence>
<dbReference type="Gene3D" id="3.30.70.3290">
    <property type="match status" value="1"/>
</dbReference>
<sequence>QALLATYGQDRAGDPLWLGSIKSNIGHTQAAAGVSGIIKMVMALRHGVLPPTLHVSEPTSQVDWSAGDVELLTEARPWPETGRLRRAGVSSFGVSGTNAHTIIEHVPDEEHRPAPLDGAAPWVLSGRSAQALRAQAARLRDHVSGDPATGELDVAYSLAATRSAFDHRAVVVADDRTALLDGLTALADGRSFPGLDTGTVTVGGVGFLFSGQGSQRLGMGRELAARFPVFAEALDTVLDAFDPRVRAVLFGDDADALNETGITQPALFAVEVALFSLLEEWGIRPAMLAGHSIGELAAA</sequence>
<dbReference type="AlphaFoldDB" id="A0A0W7WQJ8"/>
<dbReference type="InterPro" id="IPR001227">
    <property type="entry name" value="Ac_transferase_dom_sf"/>
</dbReference>
<dbReference type="GO" id="GO:0006633">
    <property type="term" value="P:fatty acid biosynthetic process"/>
    <property type="evidence" value="ECO:0007669"/>
    <property type="project" value="TreeGrafter"/>
</dbReference>
<dbReference type="SUPFAM" id="SSF52151">
    <property type="entry name" value="FabD/lysophospholipase-like"/>
    <property type="match status" value="1"/>
</dbReference>
<dbReference type="InterPro" id="IPR014043">
    <property type="entry name" value="Acyl_transferase_dom"/>
</dbReference>
<dbReference type="InterPro" id="IPR032821">
    <property type="entry name" value="PKS_assoc"/>
</dbReference>
<reference evidence="4 5" key="1">
    <citation type="submission" date="2015-12" db="EMBL/GenBank/DDBJ databases">
        <title>Draft genome sequence of Streptomyces silvensis ATCC 53525, a producer of novel hormone antagonists.</title>
        <authorList>
            <person name="Johnston C.W."/>
            <person name="Li Y."/>
            <person name="Magarvey N.A."/>
        </authorList>
    </citation>
    <scope>NUCLEOTIDE SEQUENCE [LARGE SCALE GENOMIC DNA]</scope>
    <source>
        <strain evidence="4 5">ATCC 53525</strain>
    </source>
</reference>
<dbReference type="Gene3D" id="3.40.47.10">
    <property type="match status" value="1"/>
</dbReference>
<dbReference type="InterPro" id="IPR016039">
    <property type="entry name" value="Thiolase-like"/>
</dbReference>
<feature type="non-terminal residue" evidence="4">
    <location>
        <position position="299"/>
    </location>
</feature>
<keyword evidence="2" id="KW-0511">Multifunctional enzyme</keyword>
<dbReference type="SMART" id="SM00825">
    <property type="entry name" value="PKS_KS"/>
    <property type="match status" value="1"/>
</dbReference>
<dbReference type="InterPro" id="IPR020841">
    <property type="entry name" value="PKS_Beta-ketoAc_synthase_dom"/>
</dbReference>
<dbReference type="EMBL" id="LOCL01000087">
    <property type="protein sequence ID" value="KUF12879.1"/>
    <property type="molecule type" value="Genomic_DNA"/>
</dbReference>
<protein>
    <submittedName>
        <fullName evidence="4">Modular polyketide synthase</fullName>
    </submittedName>
</protein>
<evidence type="ECO:0000259" key="3">
    <source>
        <dbReference type="PROSITE" id="PS52004"/>
    </source>
</evidence>
<dbReference type="Proteomes" id="UP000054804">
    <property type="component" value="Unassembled WGS sequence"/>
</dbReference>
<feature type="non-terminal residue" evidence="4">
    <location>
        <position position="1"/>
    </location>
</feature>
<dbReference type="PANTHER" id="PTHR43775:SF51">
    <property type="entry name" value="INACTIVE PHENOLPHTHIOCEROL SYNTHESIS POLYKETIDE SYNTHASE TYPE I PKS1-RELATED"/>
    <property type="match status" value="1"/>
</dbReference>
<dbReference type="Gene3D" id="3.40.366.10">
    <property type="entry name" value="Malonyl-Coenzyme A Acyl Carrier Protein, domain 2"/>
    <property type="match status" value="1"/>
</dbReference>
<accession>A0A0W7WQJ8</accession>
<dbReference type="InterPro" id="IPR016035">
    <property type="entry name" value="Acyl_Trfase/lysoPLipase"/>
</dbReference>
<organism evidence="4 5">
    <name type="scientific">Streptomyces silvensis</name>
    <dbReference type="NCBI Taxonomy" id="1765722"/>
    <lineage>
        <taxon>Bacteria</taxon>
        <taxon>Bacillati</taxon>
        <taxon>Actinomycetota</taxon>
        <taxon>Actinomycetes</taxon>
        <taxon>Kitasatosporales</taxon>
        <taxon>Streptomycetaceae</taxon>
        <taxon>Streptomyces</taxon>
    </lineage>
</organism>
<dbReference type="PROSITE" id="PS52004">
    <property type="entry name" value="KS3_2"/>
    <property type="match status" value="1"/>
</dbReference>
<evidence type="ECO:0000313" key="5">
    <source>
        <dbReference type="Proteomes" id="UP000054804"/>
    </source>
</evidence>
<evidence type="ECO:0000313" key="4">
    <source>
        <dbReference type="EMBL" id="KUF12879.1"/>
    </source>
</evidence>
<name>A0A0W7WQJ8_9ACTN</name>
<comment type="caution">
    <text evidence="4">The sequence shown here is derived from an EMBL/GenBank/DDBJ whole genome shotgun (WGS) entry which is preliminary data.</text>
</comment>
<dbReference type="PANTHER" id="PTHR43775">
    <property type="entry name" value="FATTY ACID SYNTHASE"/>
    <property type="match status" value="1"/>
</dbReference>
<feature type="domain" description="Ketosynthase family 3 (KS3)" evidence="3">
    <location>
        <begin position="1"/>
        <end position="105"/>
    </location>
</feature>
<dbReference type="GO" id="GO:0004312">
    <property type="term" value="F:fatty acid synthase activity"/>
    <property type="evidence" value="ECO:0007669"/>
    <property type="project" value="TreeGrafter"/>
</dbReference>
<proteinExistence type="predicted"/>
<keyword evidence="5" id="KW-1185">Reference proteome</keyword>
<evidence type="ECO:0000256" key="1">
    <source>
        <dbReference type="ARBA" id="ARBA00022679"/>
    </source>
</evidence>
<gene>
    <name evidence="4" type="ORF">AT728_40855</name>
</gene>
<dbReference type="InterPro" id="IPR014031">
    <property type="entry name" value="Ketoacyl_synth_C"/>
</dbReference>
<dbReference type="Pfam" id="PF00698">
    <property type="entry name" value="Acyl_transf_1"/>
    <property type="match status" value="1"/>
</dbReference>